<proteinExistence type="predicted"/>
<evidence type="ECO:0000313" key="3">
    <source>
        <dbReference type="Proteomes" id="UP000189857"/>
    </source>
</evidence>
<protein>
    <submittedName>
        <fullName evidence="2">Uncharacterized protein</fullName>
    </submittedName>
</protein>
<feature type="transmembrane region" description="Helical" evidence="1">
    <location>
        <begin position="95"/>
        <end position="116"/>
    </location>
</feature>
<evidence type="ECO:0000256" key="1">
    <source>
        <dbReference type="SAM" id="Phobius"/>
    </source>
</evidence>
<dbReference type="EMBL" id="FUXA01000006">
    <property type="protein sequence ID" value="SJZ62094.1"/>
    <property type="molecule type" value="Genomic_DNA"/>
</dbReference>
<evidence type="ECO:0000313" key="2">
    <source>
        <dbReference type="EMBL" id="SJZ62094.1"/>
    </source>
</evidence>
<keyword evidence="3" id="KW-1185">Reference proteome</keyword>
<feature type="transmembrane region" description="Helical" evidence="1">
    <location>
        <begin position="136"/>
        <end position="157"/>
    </location>
</feature>
<organism evidence="2 3">
    <name type="scientific">Eubacterium ruminantium</name>
    <dbReference type="NCBI Taxonomy" id="42322"/>
    <lineage>
        <taxon>Bacteria</taxon>
        <taxon>Bacillati</taxon>
        <taxon>Bacillota</taxon>
        <taxon>Clostridia</taxon>
        <taxon>Eubacteriales</taxon>
        <taxon>Eubacteriaceae</taxon>
        <taxon>Eubacterium</taxon>
    </lineage>
</organism>
<accession>A0A1T4M5U5</accession>
<feature type="transmembrane region" description="Helical" evidence="1">
    <location>
        <begin position="6"/>
        <end position="29"/>
    </location>
</feature>
<dbReference type="Proteomes" id="UP000189857">
    <property type="component" value="Unassembled WGS sequence"/>
</dbReference>
<dbReference type="AlphaFoldDB" id="A0A1T4M5U5"/>
<feature type="transmembrane region" description="Helical" evidence="1">
    <location>
        <begin position="61"/>
        <end position="89"/>
    </location>
</feature>
<keyword evidence="1" id="KW-1133">Transmembrane helix</keyword>
<keyword evidence="1" id="KW-0472">Membrane</keyword>
<name>A0A1T4M5U5_9FIRM</name>
<gene>
    <name evidence="2" type="ORF">SAMN02745110_01116</name>
</gene>
<keyword evidence="1" id="KW-0812">Transmembrane</keyword>
<sequence length="169" mass="19523">MLLSAVIAVFAMLGSRYYTFVGIMIYFIVRSIEYINNFDDIIEKFKFAKKLTDEKDIREKLFALFDAIFGIAVIVLALLLIAMLAIIFITNNKGYATVVMLFSAITGMIGICRNIFDIVRNYNTDNMSKEFIVRNIIEIIYILLFTAVLIFTCISIKDYRSRFSIRKNK</sequence>
<reference evidence="2 3" key="1">
    <citation type="submission" date="2017-02" db="EMBL/GenBank/DDBJ databases">
        <authorList>
            <person name="Peterson S.W."/>
        </authorList>
    </citation>
    <scope>NUCLEOTIDE SEQUENCE [LARGE SCALE GENOMIC DNA]</scope>
    <source>
        <strain evidence="2 3">ATCC 17233</strain>
    </source>
</reference>